<dbReference type="FunFam" id="1.20.5.5270:FF:000001">
    <property type="entry name" value="Lon protease homolog, mitochondrial"/>
    <property type="match status" value="1"/>
</dbReference>
<dbReference type="GO" id="GO:0004252">
    <property type="term" value="F:serine-type endopeptidase activity"/>
    <property type="evidence" value="ECO:0007669"/>
    <property type="project" value="InterPro"/>
</dbReference>
<dbReference type="Gene3D" id="1.20.5.5270">
    <property type="match status" value="1"/>
</dbReference>
<dbReference type="STRING" id="4072.A0A2G2YL40"/>
<sequence length="400" mass="45791">MYCMSITRFVTIQYSNFLKLQHIGDFNYARLADFGAAISGANQLQCQQVLEELDVHKRLQLTLEIVKKEMEISKIQELGLETDDKTALSAKFRERLEPNKEKIPAHVMQVIEEELTKLQLLEASSSEFNVTRNYLDWLTALPWGSYRISWELDLLESMFADGAGPGFIVLFSAMIFSNCVLKFLFLYNSKCSDENFDVLRAEKILDEDHYGLTDVKERILEFIAVGKLRGTSQVEGGRDEDVVMDVWPYQERRVRNEIIREKVGVASVEDKMREEKLRWFGHVMRRGSAAPVRRCETLTMDGFRQGRRASSLRFAPPNGICLDSGLRFAPPYRDLSTLSLNSGLHRQGRHKSCSDTILSRPGPRPWPRRAPRTTQARDTPVSAQPTSDIVRSGHGFKTRH</sequence>
<evidence type="ECO:0000256" key="1">
    <source>
        <dbReference type="SAM" id="MobiDB-lite"/>
    </source>
</evidence>
<keyword evidence="4" id="KW-1185">Reference proteome</keyword>
<gene>
    <name evidence="3" type="ORF">T459_25553</name>
</gene>
<evidence type="ECO:0000313" key="3">
    <source>
        <dbReference type="EMBL" id="PHT70449.1"/>
    </source>
</evidence>
<dbReference type="Gramene" id="PHT70449">
    <property type="protein sequence ID" value="PHT70449"/>
    <property type="gene ID" value="T459_25553"/>
</dbReference>
<dbReference type="GO" id="GO:0005524">
    <property type="term" value="F:ATP binding"/>
    <property type="evidence" value="ECO:0007669"/>
    <property type="project" value="InterPro"/>
</dbReference>
<reference evidence="3 4" key="1">
    <citation type="journal article" date="2014" name="Nat. Genet.">
        <title>Genome sequence of the hot pepper provides insights into the evolution of pungency in Capsicum species.</title>
        <authorList>
            <person name="Kim S."/>
            <person name="Park M."/>
            <person name="Yeom S.I."/>
            <person name="Kim Y.M."/>
            <person name="Lee J.M."/>
            <person name="Lee H.A."/>
            <person name="Seo E."/>
            <person name="Choi J."/>
            <person name="Cheong K."/>
            <person name="Kim K.T."/>
            <person name="Jung K."/>
            <person name="Lee G.W."/>
            <person name="Oh S.K."/>
            <person name="Bae C."/>
            <person name="Kim S.B."/>
            <person name="Lee H.Y."/>
            <person name="Kim S.Y."/>
            <person name="Kim M.S."/>
            <person name="Kang B.C."/>
            <person name="Jo Y.D."/>
            <person name="Yang H.B."/>
            <person name="Jeong H.J."/>
            <person name="Kang W.H."/>
            <person name="Kwon J.K."/>
            <person name="Shin C."/>
            <person name="Lim J.Y."/>
            <person name="Park J.H."/>
            <person name="Huh J.H."/>
            <person name="Kim J.S."/>
            <person name="Kim B.D."/>
            <person name="Cohen O."/>
            <person name="Paran I."/>
            <person name="Suh M.C."/>
            <person name="Lee S.B."/>
            <person name="Kim Y.K."/>
            <person name="Shin Y."/>
            <person name="Noh S.J."/>
            <person name="Park J."/>
            <person name="Seo Y.S."/>
            <person name="Kwon S.Y."/>
            <person name="Kim H.A."/>
            <person name="Park J.M."/>
            <person name="Kim H.J."/>
            <person name="Choi S.B."/>
            <person name="Bosland P.W."/>
            <person name="Reeves G."/>
            <person name="Jo S.H."/>
            <person name="Lee B.W."/>
            <person name="Cho H.T."/>
            <person name="Choi H.S."/>
            <person name="Lee M.S."/>
            <person name="Yu Y."/>
            <person name="Do Choi Y."/>
            <person name="Park B.S."/>
            <person name="van Deynze A."/>
            <person name="Ashrafi H."/>
            <person name="Hill T."/>
            <person name="Kim W.T."/>
            <person name="Pai H.S."/>
            <person name="Ahn H.K."/>
            <person name="Yeam I."/>
            <person name="Giovannoni J.J."/>
            <person name="Rose J.K."/>
            <person name="Sorensen I."/>
            <person name="Lee S.J."/>
            <person name="Kim R.W."/>
            <person name="Choi I.Y."/>
            <person name="Choi B.S."/>
            <person name="Lim J.S."/>
            <person name="Lee Y.H."/>
            <person name="Choi D."/>
        </authorList>
    </citation>
    <scope>NUCLEOTIDE SEQUENCE [LARGE SCALE GENOMIC DNA]</scope>
    <source>
        <strain evidence="4">cv. CM334</strain>
    </source>
</reference>
<evidence type="ECO:0000259" key="2">
    <source>
        <dbReference type="PROSITE" id="PS51787"/>
    </source>
</evidence>
<name>A0A2G2YL40_CAPAN</name>
<accession>A0A2G2YL40</accession>
<feature type="region of interest" description="Disordered" evidence="1">
    <location>
        <begin position="345"/>
        <end position="400"/>
    </location>
</feature>
<comment type="caution">
    <text evidence="3">The sequence shown here is derived from an EMBL/GenBank/DDBJ whole genome shotgun (WGS) entry which is preliminary data.</text>
</comment>
<dbReference type="GO" id="GO:0004176">
    <property type="term" value="F:ATP-dependent peptidase activity"/>
    <property type="evidence" value="ECO:0007669"/>
    <property type="project" value="InterPro"/>
</dbReference>
<dbReference type="InterPro" id="IPR027065">
    <property type="entry name" value="Lon_Prtase"/>
</dbReference>
<proteinExistence type="predicted"/>
<organism evidence="3 4">
    <name type="scientific">Capsicum annuum</name>
    <name type="common">Capsicum pepper</name>
    <dbReference type="NCBI Taxonomy" id="4072"/>
    <lineage>
        <taxon>Eukaryota</taxon>
        <taxon>Viridiplantae</taxon>
        <taxon>Streptophyta</taxon>
        <taxon>Embryophyta</taxon>
        <taxon>Tracheophyta</taxon>
        <taxon>Spermatophyta</taxon>
        <taxon>Magnoliopsida</taxon>
        <taxon>eudicotyledons</taxon>
        <taxon>Gunneridae</taxon>
        <taxon>Pentapetalae</taxon>
        <taxon>asterids</taxon>
        <taxon>lamiids</taxon>
        <taxon>Solanales</taxon>
        <taxon>Solanaceae</taxon>
        <taxon>Solanoideae</taxon>
        <taxon>Capsiceae</taxon>
        <taxon>Capsicum</taxon>
    </lineage>
</organism>
<dbReference type="InterPro" id="IPR003111">
    <property type="entry name" value="Lon_prtase_N"/>
</dbReference>
<feature type="domain" description="Lon N-terminal" evidence="2">
    <location>
        <begin position="1"/>
        <end position="70"/>
    </location>
</feature>
<evidence type="ECO:0000313" key="4">
    <source>
        <dbReference type="Proteomes" id="UP000222542"/>
    </source>
</evidence>
<dbReference type="AlphaFoldDB" id="A0A2G2YL40"/>
<dbReference type="PROSITE" id="PS51787">
    <property type="entry name" value="LON_N"/>
    <property type="match status" value="1"/>
</dbReference>
<dbReference type="EMBL" id="AYRZ02000010">
    <property type="protein sequence ID" value="PHT70449.1"/>
    <property type="molecule type" value="Genomic_DNA"/>
</dbReference>
<dbReference type="Pfam" id="PF02190">
    <property type="entry name" value="LON_substr_bdg"/>
    <property type="match status" value="1"/>
</dbReference>
<reference evidence="3 4" key="2">
    <citation type="journal article" date="2017" name="Genome Biol.">
        <title>New reference genome sequences of hot pepper reveal the massive evolution of plant disease-resistance genes by retroduplication.</title>
        <authorList>
            <person name="Kim S."/>
            <person name="Park J."/>
            <person name="Yeom S.I."/>
            <person name="Kim Y.M."/>
            <person name="Seo E."/>
            <person name="Kim K.T."/>
            <person name="Kim M.S."/>
            <person name="Lee J.M."/>
            <person name="Cheong K."/>
            <person name="Shin H.S."/>
            <person name="Kim S.B."/>
            <person name="Han K."/>
            <person name="Lee J."/>
            <person name="Park M."/>
            <person name="Lee H.A."/>
            <person name="Lee H.Y."/>
            <person name="Lee Y."/>
            <person name="Oh S."/>
            <person name="Lee J.H."/>
            <person name="Choi E."/>
            <person name="Choi E."/>
            <person name="Lee S.E."/>
            <person name="Jeon J."/>
            <person name="Kim H."/>
            <person name="Choi G."/>
            <person name="Song H."/>
            <person name="Lee J."/>
            <person name="Lee S.C."/>
            <person name="Kwon J.K."/>
            <person name="Lee H.Y."/>
            <person name="Koo N."/>
            <person name="Hong Y."/>
            <person name="Kim R.W."/>
            <person name="Kang W.H."/>
            <person name="Huh J.H."/>
            <person name="Kang B.C."/>
            <person name="Yang T.J."/>
            <person name="Lee Y.H."/>
            <person name="Bennetzen J.L."/>
            <person name="Choi D."/>
        </authorList>
    </citation>
    <scope>NUCLEOTIDE SEQUENCE [LARGE SCALE GENOMIC DNA]</scope>
    <source>
        <strain evidence="4">cv. CM334</strain>
    </source>
</reference>
<dbReference type="PANTHER" id="PTHR43718:SF2">
    <property type="entry name" value="LON PROTEASE HOMOLOG, MITOCHONDRIAL"/>
    <property type="match status" value="1"/>
</dbReference>
<dbReference type="Gene3D" id="1.20.58.1480">
    <property type="match status" value="1"/>
</dbReference>
<dbReference type="PANTHER" id="PTHR43718">
    <property type="entry name" value="LON PROTEASE"/>
    <property type="match status" value="1"/>
</dbReference>
<protein>
    <recommendedName>
        <fullName evidence="2">Lon N-terminal domain-containing protein</fullName>
    </recommendedName>
</protein>
<dbReference type="GO" id="GO:0030163">
    <property type="term" value="P:protein catabolic process"/>
    <property type="evidence" value="ECO:0007669"/>
    <property type="project" value="InterPro"/>
</dbReference>
<dbReference type="Proteomes" id="UP000222542">
    <property type="component" value="Unassembled WGS sequence"/>
</dbReference>